<evidence type="ECO:0000313" key="1">
    <source>
        <dbReference type="EMBL" id="KAI3746140.1"/>
    </source>
</evidence>
<keyword evidence="2" id="KW-1185">Reference proteome</keyword>
<gene>
    <name evidence="1" type="ORF">L6452_08563</name>
</gene>
<dbReference type="EMBL" id="CM042049">
    <property type="protein sequence ID" value="KAI3746140.1"/>
    <property type="molecule type" value="Genomic_DNA"/>
</dbReference>
<evidence type="ECO:0000313" key="2">
    <source>
        <dbReference type="Proteomes" id="UP001055879"/>
    </source>
</evidence>
<name>A0ACB9DI88_ARCLA</name>
<organism evidence="1 2">
    <name type="scientific">Arctium lappa</name>
    <name type="common">Greater burdock</name>
    <name type="synonym">Lappa major</name>
    <dbReference type="NCBI Taxonomy" id="4217"/>
    <lineage>
        <taxon>Eukaryota</taxon>
        <taxon>Viridiplantae</taxon>
        <taxon>Streptophyta</taxon>
        <taxon>Embryophyta</taxon>
        <taxon>Tracheophyta</taxon>
        <taxon>Spermatophyta</taxon>
        <taxon>Magnoliopsida</taxon>
        <taxon>eudicotyledons</taxon>
        <taxon>Gunneridae</taxon>
        <taxon>Pentapetalae</taxon>
        <taxon>asterids</taxon>
        <taxon>campanulids</taxon>
        <taxon>Asterales</taxon>
        <taxon>Asteraceae</taxon>
        <taxon>Carduoideae</taxon>
        <taxon>Cardueae</taxon>
        <taxon>Arctiinae</taxon>
        <taxon>Arctium</taxon>
    </lineage>
</organism>
<sequence length="102" mass="11683">MTDGSSSVSSNGSVESVYPASTVRSLIRNHNNLVSHIDKLQLEAKTLLAENDRLKAQLKDVTEQKWRQILKTEKMHLKMESMMEKCSFKAFEDEHDESNDKD</sequence>
<comment type="caution">
    <text evidence="1">The sequence shown here is derived from an EMBL/GenBank/DDBJ whole genome shotgun (WGS) entry which is preliminary data.</text>
</comment>
<dbReference type="Proteomes" id="UP001055879">
    <property type="component" value="Linkage Group LG03"/>
</dbReference>
<reference evidence="1 2" key="2">
    <citation type="journal article" date="2022" name="Mol. Ecol. Resour.">
        <title>The genomes of chicory, endive, great burdock and yacon provide insights into Asteraceae paleo-polyploidization history and plant inulin production.</title>
        <authorList>
            <person name="Fan W."/>
            <person name="Wang S."/>
            <person name="Wang H."/>
            <person name="Wang A."/>
            <person name="Jiang F."/>
            <person name="Liu H."/>
            <person name="Zhao H."/>
            <person name="Xu D."/>
            <person name="Zhang Y."/>
        </authorList>
    </citation>
    <scope>NUCLEOTIDE SEQUENCE [LARGE SCALE GENOMIC DNA]</scope>
    <source>
        <strain evidence="2">cv. Niubang</strain>
    </source>
</reference>
<protein>
    <submittedName>
        <fullName evidence="1">Uncharacterized protein</fullName>
    </submittedName>
</protein>
<reference evidence="2" key="1">
    <citation type="journal article" date="2022" name="Mol. Ecol. Resour.">
        <title>The genomes of chicory, endive, great burdock and yacon provide insights into Asteraceae palaeo-polyploidization history and plant inulin production.</title>
        <authorList>
            <person name="Fan W."/>
            <person name="Wang S."/>
            <person name="Wang H."/>
            <person name="Wang A."/>
            <person name="Jiang F."/>
            <person name="Liu H."/>
            <person name="Zhao H."/>
            <person name="Xu D."/>
            <person name="Zhang Y."/>
        </authorList>
    </citation>
    <scope>NUCLEOTIDE SEQUENCE [LARGE SCALE GENOMIC DNA]</scope>
    <source>
        <strain evidence="2">cv. Niubang</strain>
    </source>
</reference>
<proteinExistence type="predicted"/>
<accession>A0ACB9DI88</accession>